<protein>
    <submittedName>
        <fullName evidence="1">CLUMA_CG013710, isoform A</fullName>
    </submittedName>
</protein>
<reference evidence="1 2" key="1">
    <citation type="submission" date="2015-04" db="EMBL/GenBank/DDBJ databases">
        <authorList>
            <person name="Syromyatnikov M.Y."/>
            <person name="Popov V.N."/>
        </authorList>
    </citation>
    <scope>NUCLEOTIDE SEQUENCE [LARGE SCALE GENOMIC DNA]</scope>
</reference>
<dbReference type="Proteomes" id="UP000183832">
    <property type="component" value="Unassembled WGS sequence"/>
</dbReference>
<dbReference type="AlphaFoldDB" id="A0A1J1IJM3"/>
<gene>
    <name evidence="1" type="ORF">CLUMA_CG013710</name>
</gene>
<keyword evidence="2" id="KW-1185">Reference proteome</keyword>
<proteinExistence type="predicted"/>
<name>A0A1J1IJM3_9DIPT</name>
<evidence type="ECO:0000313" key="1">
    <source>
        <dbReference type="EMBL" id="CRL00447.1"/>
    </source>
</evidence>
<sequence length="102" mass="11983">MISELKEEENISSHGFLGSLNVEFQKCLRLSALYTCFNHKTSVKTELKRNIPGKSKADENIRDWVLESVHIYQFSFELRQRDSVIILSIPFVHCQMHWKTLN</sequence>
<accession>A0A1J1IJM3</accession>
<evidence type="ECO:0000313" key="2">
    <source>
        <dbReference type="Proteomes" id="UP000183832"/>
    </source>
</evidence>
<organism evidence="1 2">
    <name type="scientific">Clunio marinus</name>
    <dbReference type="NCBI Taxonomy" id="568069"/>
    <lineage>
        <taxon>Eukaryota</taxon>
        <taxon>Metazoa</taxon>
        <taxon>Ecdysozoa</taxon>
        <taxon>Arthropoda</taxon>
        <taxon>Hexapoda</taxon>
        <taxon>Insecta</taxon>
        <taxon>Pterygota</taxon>
        <taxon>Neoptera</taxon>
        <taxon>Endopterygota</taxon>
        <taxon>Diptera</taxon>
        <taxon>Nematocera</taxon>
        <taxon>Chironomoidea</taxon>
        <taxon>Chironomidae</taxon>
        <taxon>Clunio</taxon>
    </lineage>
</organism>
<dbReference type="EMBL" id="CVRI01000054">
    <property type="protein sequence ID" value="CRL00447.1"/>
    <property type="molecule type" value="Genomic_DNA"/>
</dbReference>